<name>A0A931CF22_9ACTN</name>
<keyword evidence="2" id="KW-1185">Reference proteome</keyword>
<evidence type="ECO:0000313" key="2">
    <source>
        <dbReference type="Proteomes" id="UP000598146"/>
    </source>
</evidence>
<proteinExistence type="predicted"/>
<sequence length="438" mass="48311">MVPEQVGAWVLTELPRLNQAILNDHAPPELLVTELEEHVLDRLPEVTQLSPAQAQRLVVLLGFAGASVARHYQEHTPGGIEHPEHAFDPLTVGGAEIPFRAYFTKLAQHTGTGHYDRDSYASLVRWNVGTVRVRVDDEVIAELPGVFNDGRIRSYTGTVGEERFFLLVKQGEAIEAAVNELLCPLARGRASLIGEHARQCVRMATGLLASLRQLMIDWAASPPEETMPPEMFMDVFRQFAAHWTPGDIPPSGALDPEALKRDFLLGLALDGYDQQARRLFPALLATERADLEELMCGPTLPQRLLAEIGTDEHELRLSDDGDLRRLVAHHPALVDWYQLLSMHARASGAHLRLSKKFLFKPQRRRDEEGIGDRLLVSNRAGTTGMTESFLERVTRARQNHALASLRPVLIPESPDSGPAAAVRSGRGAATPVVVELAG</sequence>
<evidence type="ECO:0000313" key="1">
    <source>
        <dbReference type="EMBL" id="MBG0565023.1"/>
    </source>
</evidence>
<dbReference type="Proteomes" id="UP000598146">
    <property type="component" value="Unassembled WGS sequence"/>
</dbReference>
<organism evidence="1 2">
    <name type="scientific">Actinoplanes aureus</name>
    <dbReference type="NCBI Taxonomy" id="2792083"/>
    <lineage>
        <taxon>Bacteria</taxon>
        <taxon>Bacillati</taxon>
        <taxon>Actinomycetota</taxon>
        <taxon>Actinomycetes</taxon>
        <taxon>Micromonosporales</taxon>
        <taxon>Micromonosporaceae</taxon>
        <taxon>Actinoplanes</taxon>
    </lineage>
</organism>
<reference evidence="1" key="1">
    <citation type="submission" date="2020-11" db="EMBL/GenBank/DDBJ databases">
        <title>Isolation and identification of active actinomycetes.</title>
        <authorList>
            <person name="Sun X."/>
        </authorList>
    </citation>
    <scope>NUCLEOTIDE SEQUENCE</scope>
    <source>
        <strain evidence="1">NEAU-A11</strain>
    </source>
</reference>
<protein>
    <submittedName>
        <fullName evidence="1">Uncharacterized protein</fullName>
    </submittedName>
</protein>
<accession>A0A931CF22</accession>
<dbReference type="AlphaFoldDB" id="A0A931CF22"/>
<gene>
    <name evidence="1" type="ORF">I4J89_26585</name>
</gene>
<dbReference type="EMBL" id="JADQTO010000013">
    <property type="protein sequence ID" value="MBG0565023.1"/>
    <property type="molecule type" value="Genomic_DNA"/>
</dbReference>
<comment type="caution">
    <text evidence="1">The sequence shown here is derived from an EMBL/GenBank/DDBJ whole genome shotgun (WGS) entry which is preliminary data.</text>
</comment>